<organism evidence="2 3">
    <name type="scientific">Myroides albus</name>
    <dbReference type="NCBI Taxonomy" id="2562892"/>
    <lineage>
        <taxon>Bacteria</taxon>
        <taxon>Pseudomonadati</taxon>
        <taxon>Bacteroidota</taxon>
        <taxon>Flavobacteriia</taxon>
        <taxon>Flavobacteriales</taxon>
        <taxon>Flavobacteriaceae</taxon>
        <taxon>Myroides</taxon>
    </lineage>
</organism>
<protein>
    <submittedName>
        <fullName evidence="2">Uncharacterized protein</fullName>
    </submittedName>
</protein>
<evidence type="ECO:0000313" key="3">
    <source>
        <dbReference type="Proteomes" id="UP000438760"/>
    </source>
</evidence>
<dbReference type="OrthoDB" id="1100725at2"/>
<reference evidence="2 3" key="1">
    <citation type="submission" date="2019-11" db="EMBL/GenBank/DDBJ databases">
        <title>Genome of Strain BIT-d1.</title>
        <authorList>
            <person name="Yang Y."/>
        </authorList>
    </citation>
    <scope>NUCLEOTIDE SEQUENCE [LARGE SCALE GENOMIC DNA]</scope>
    <source>
        <strain evidence="2 3">BIT-d1</strain>
    </source>
</reference>
<sequence>MKKVLEGELLSIAHRILQMKDKDVTNLLTEAKNLYEKLLILQFYQDCHDKGLEGNTTNETFEADLTAYYANKSFDQKDESDRHQMPIDLVEEDYPIVIESEKEGYLSNADEVISDIVQKIAPEILHDDIPTTFPIEYSTDLSMGPAIVESENEDKAELHRFLDEQEETLDEVVSSDVTVDQPQLVVNKEEVANTKTEDNNTIITGDDLKVEEDVVQVISTKDEIHHLIHSQVEIDKAQVEVDLPKVVKEEAIVADRIVPVDDSISPLKREEDPFSGFNFMDLDFKRVDDTSLKAEEAITQVNDEDSSLTTESEKEEAKEDQSQNTLFNLESMSVKEPRISKSKSINDIYNSSISVGLNDRIAFEKHLFGGSAEDFNRVLSQLNTVSNFDEAMSLIEHLVKPEYNNWEGKEEYEERFVAIVEKRFI</sequence>
<dbReference type="Proteomes" id="UP000438760">
    <property type="component" value="Unassembled WGS sequence"/>
</dbReference>
<dbReference type="AlphaFoldDB" id="A0A6I3LBB8"/>
<name>A0A6I3LBB8_9FLAO</name>
<dbReference type="EMBL" id="WMJX01000001">
    <property type="protein sequence ID" value="MTG96749.1"/>
    <property type="molecule type" value="Genomic_DNA"/>
</dbReference>
<keyword evidence="3" id="KW-1185">Reference proteome</keyword>
<dbReference type="RefSeq" id="WP_155090794.1">
    <property type="nucleotide sequence ID" value="NZ_CP102754.1"/>
</dbReference>
<comment type="caution">
    <text evidence="2">The sequence shown here is derived from an EMBL/GenBank/DDBJ whole genome shotgun (WGS) entry which is preliminary data.</text>
</comment>
<feature type="compositionally biased region" description="Basic and acidic residues" evidence="1">
    <location>
        <begin position="311"/>
        <end position="321"/>
    </location>
</feature>
<feature type="region of interest" description="Disordered" evidence="1">
    <location>
        <begin position="303"/>
        <end position="324"/>
    </location>
</feature>
<evidence type="ECO:0000313" key="2">
    <source>
        <dbReference type="EMBL" id="MTG96749.1"/>
    </source>
</evidence>
<accession>A0A6I3LBB8</accession>
<proteinExistence type="predicted"/>
<gene>
    <name evidence="2" type="ORF">GJV76_01080</name>
</gene>
<evidence type="ECO:0000256" key="1">
    <source>
        <dbReference type="SAM" id="MobiDB-lite"/>
    </source>
</evidence>